<feature type="domain" description="C-type lectin" evidence="2">
    <location>
        <begin position="66"/>
        <end position="190"/>
    </location>
</feature>
<protein>
    <recommendedName>
        <fullName evidence="2">C-type lectin domain-containing protein</fullName>
    </recommendedName>
</protein>
<keyword evidence="4" id="KW-1185">Reference proteome</keyword>
<dbReference type="Pfam" id="PF00059">
    <property type="entry name" value="Lectin_C"/>
    <property type="match status" value="1"/>
</dbReference>
<organism evidence="3 4">
    <name type="scientific">Cylicocyclus nassatus</name>
    <name type="common">Nematode worm</name>
    <dbReference type="NCBI Taxonomy" id="53992"/>
    <lineage>
        <taxon>Eukaryota</taxon>
        <taxon>Metazoa</taxon>
        <taxon>Ecdysozoa</taxon>
        <taxon>Nematoda</taxon>
        <taxon>Chromadorea</taxon>
        <taxon>Rhabditida</taxon>
        <taxon>Rhabditina</taxon>
        <taxon>Rhabditomorpha</taxon>
        <taxon>Strongyloidea</taxon>
        <taxon>Strongylidae</taxon>
        <taxon>Cylicocyclus</taxon>
    </lineage>
</organism>
<feature type="chain" id="PRO_5041353410" description="C-type lectin domain-containing protein" evidence="1">
    <location>
        <begin position="25"/>
        <end position="204"/>
    </location>
</feature>
<reference evidence="3" key="1">
    <citation type="submission" date="2023-07" db="EMBL/GenBank/DDBJ databases">
        <authorList>
            <consortium name="CYATHOMIX"/>
        </authorList>
    </citation>
    <scope>NUCLEOTIDE SEQUENCE</scope>
    <source>
        <strain evidence="3">N/A</strain>
    </source>
</reference>
<feature type="signal peptide" evidence="1">
    <location>
        <begin position="1"/>
        <end position="24"/>
    </location>
</feature>
<evidence type="ECO:0000256" key="1">
    <source>
        <dbReference type="SAM" id="SignalP"/>
    </source>
</evidence>
<evidence type="ECO:0000259" key="2">
    <source>
        <dbReference type="PROSITE" id="PS50041"/>
    </source>
</evidence>
<keyword evidence="1" id="KW-0732">Signal</keyword>
<dbReference type="PROSITE" id="PS50041">
    <property type="entry name" value="C_TYPE_LECTIN_2"/>
    <property type="match status" value="1"/>
</dbReference>
<gene>
    <name evidence="3" type="ORF">CYNAS_LOCUS13799</name>
</gene>
<comment type="caution">
    <text evidence="3">The sequence shown here is derived from an EMBL/GenBank/DDBJ whole genome shotgun (WGS) entry which is preliminary data.</text>
</comment>
<dbReference type="InterPro" id="IPR001304">
    <property type="entry name" value="C-type_lectin-like"/>
</dbReference>
<dbReference type="PANTHER" id="PTHR22803">
    <property type="entry name" value="MANNOSE, PHOSPHOLIPASE, LECTIN RECEPTOR RELATED"/>
    <property type="match status" value="1"/>
</dbReference>
<dbReference type="InterPro" id="IPR050111">
    <property type="entry name" value="C-type_lectin/snaclec_domain"/>
</dbReference>
<name>A0AA36H0I3_CYLNA</name>
<evidence type="ECO:0000313" key="3">
    <source>
        <dbReference type="EMBL" id="CAJ0601816.1"/>
    </source>
</evidence>
<evidence type="ECO:0000313" key="4">
    <source>
        <dbReference type="Proteomes" id="UP001176961"/>
    </source>
</evidence>
<dbReference type="InterPro" id="IPR016187">
    <property type="entry name" value="CTDL_fold"/>
</dbReference>
<dbReference type="AlphaFoldDB" id="A0AA36H0I3"/>
<dbReference type="Proteomes" id="UP001176961">
    <property type="component" value="Unassembled WGS sequence"/>
</dbReference>
<sequence>MNEHRFRTCAMRILLVAFISLAEAFLYPSSNQLIFRSADPAEFSRLESSKAAHPAHCDVGWAYYDETDSCYKNFFGLNFDDAERLCRTVGGHLTSIHTSTENSFVGELAKSGIAPEKCCELATWIGLTRPDIPNSNWTWTDGTEVDFLAWAPKQPDDFRGVERCTVLNSDAHANLTMALFFRKWEDAECSLTVRSFVCKKSALH</sequence>
<proteinExistence type="predicted"/>
<dbReference type="SUPFAM" id="SSF56436">
    <property type="entry name" value="C-type lectin-like"/>
    <property type="match status" value="1"/>
</dbReference>
<dbReference type="CDD" id="cd00037">
    <property type="entry name" value="CLECT"/>
    <property type="match status" value="1"/>
</dbReference>
<dbReference type="InterPro" id="IPR016186">
    <property type="entry name" value="C-type_lectin-like/link_sf"/>
</dbReference>
<dbReference type="EMBL" id="CATQJL010000305">
    <property type="protein sequence ID" value="CAJ0601816.1"/>
    <property type="molecule type" value="Genomic_DNA"/>
</dbReference>
<accession>A0AA36H0I3</accession>
<dbReference type="SMART" id="SM00034">
    <property type="entry name" value="CLECT"/>
    <property type="match status" value="1"/>
</dbReference>
<dbReference type="Gene3D" id="3.10.100.10">
    <property type="entry name" value="Mannose-Binding Protein A, subunit A"/>
    <property type="match status" value="1"/>
</dbReference>